<sequence length="288" mass="32962">MVKKLGVTEITETEKSKMAAPTKFENFLKILQNEALLLDWMAWVMIATSFIVIILLLFVSAPYGRYTATGNKYLTLLKVPVKVAWFLQELPSFTVPLGLVIFTESTQFKNLSNKILITMFLLHYSQRALLFPFLIRGGKPTPFLPFFLAFVFCAYNGYMQGRMLTQFQVYSDTYFTDLNVCIGVAMFIMGMSINLHSDHVLRNLRAPGETGYKIPRGGMFEYVSGANFFGEILEWSGFALACLNLQAAAFALFTFCNLVPRAYSHHQWYLQKFEDYPKQRKAVIPYIL</sequence>
<dbReference type="PANTHER" id="PTHR10556:SF57">
    <property type="entry name" value="3-OXO-5-ALPHA-STEROID 4-DEHYDROGENASE 1"/>
    <property type="match status" value="1"/>
</dbReference>
<evidence type="ECO:0000256" key="17">
    <source>
        <dbReference type="ARBA" id="ARBA00049397"/>
    </source>
</evidence>
<dbReference type="GO" id="GO:0007548">
    <property type="term" value="P:sex differentiation"/>
    <property type="evidence" value="ECO:0007669"/>
    <property type="project" value="UniProtKB-KW"/>
</dbReference>
<evidence type="ECO:0000256" key="18">
    <source>
        <dbReference type="PIRNR" id="PIRNR015596"/>
    </source>
</evidence>
<dbReference type="GO" id="GO:0030154">
    <property type="term" value="P:cell differentiation"/>
    <property type="evidence" value="ECO:0007669"/>
    <property type="project" value="UniProtKB-KW"/>
</dbReference>
<keyword evidence="12" id="KW-0443">Lipid metabolism</keyword>
<keyword evidence="4 18" id="KW-0812">Transmembrane</keyword>
<feature type="transmembrane region" description="Helical" evidence="18">
    <location>
        <begin position="178"/>
        <end position="195"/>
    </location>
</feature>
<organism evidence="19 20">
    <name type="scientific">Owenia fusiformis</name>
    <name type="common">Polychaete worm</name>
    <dbReference type="NCBI Taxonomy" id="6347"/>
    <lineage>
        <taxon>Eukaryota</taxon>
        <taxon>Metazoa</taxon>
        <taxon>Spiralia</taxon>
        <taxon>Lophotrochozoa</taxon>
        <taxon>Annelida</taxon>
        <taxon>Polychaeta</taxon>
        <taxon>Sedentaria</taxon>
        <taxon>Canalipalpata</taxon>
        <taxon>Sabellida</taxon>
        <taxon>Oweniida</taxon>
        <taxon>Oweniidae</taxon>
        <taxon>Owenia</taxon>
    </lineage>
</organism>
<evidence type="ECO:0000256" key="8">
    <source>
        <dbReference type="ARBA" id="ARBA00022857"/>
    </source>
</evidence>
<name>A0A8J1UM18_OWEFU</name>
<keyword evidence="9" id="KW-0726">Sexual differentiation</keyword>
<keyword evidence="5" id="KW-0221">Differentiation</keyword>
<protein>
    <recommendedName>
        <fullName evidence="18">3-oxo-5alpha-steroid 4-dehydrogenase (NADP(+))</fullName>
        <ecNumber evidence="18">1.3.1.22</ecNumber>
    </recommendedName>
</protein>
<evidence type="ECO:0000256" key="9">
    <source>
        <dbReference type="ARBA" id="ARBA00022928"/>
    </source>
</evidence>
<dbReference type="EC" id="1.3.1.22" evidence="18"/>
<evidence type="ECO:0000256" key="6">
    <source>
        <dbReference type="ARBA" id="ARBA00022824"/>
    </source>
</evidence>
<evidence type="ECO:0000256" key="5">
    <source>
        <dbReference type="ARBA" id="ARBA00022782"/>
    </source>
</evidence>
<dbReference type="InterPro" id="IPR001104">
    <property type="entry name" value="3-oxo-5_a-steroid_4-DH_C"/>
</dbReference>
<keyword evidence="7" id="KW-0492">Microsome</keyword>
<accession>A0A8J1UM18</accession>
<keyword evidence="8" id="KW-0521">NADP</keyword>
<dbReference type="GO" id="GO:0005789">
    <property type="term" value="C:endoplasmic reticulum membrane"/>
    <property type="evidence" value="ECO:0007669"/>
    <property type="project" value="UniProtKB-SubCell"/>
</dbReference>
<keyword evidence="6" id="KW-0256">Endoplasmic reticulum</keyword>
<comment type="catalytic activity">
    <reaction evidence="15">
        <text>5alpha-pregnane-3,20-dione + NADP(+) = progesterone + NADPH + H(+)</text>
        <dbReference type="Rhea" id="RHEA:21952"/>
        <dbReference type="ChEBI" id="CHEBI:15378"/>
        <dbReference type="ChEBI" id="CHEBI:17026"/>
        <dbReference type="ChEBI" id="CHEBI:28952"/>
        <dbReference type="ChEBI" id="CHEBI:57783"/>
        <dbReference type="ChEBI" id="CHEBI:58349"/>
        <dbReference type="EC" id="1.3.1.22"/>
    </reaction>
    <physiologicalReaction direction="right-to-left" evidence="15">
        <dbReference type="Rhea" id="RHEA:21954"/>
    </physiologicalReaction>
</comment>
<dbReference type="Proteomes" id="UP000749559">
    <property type="component" value="Unassembled WGS sequence"/>
</dbReference>
<evidence type="ECO:0000256" key="12">
    <source>
        <dbReference type="ARBA" id="ARBA00023098"/>
    </source>
</evidence>
<dbReference type="Pfam" id="PF02544">
    <property type="entry name" value="Steroid_dh"/>
    <property type="match status" value="1"/>
</dbReference>
<dbReference type="Gene3D" id="1.20.120.1630">
    <property type="match status" value="1"/>
</dbReference>
<feature type="transmembrane region" description="Helical" evidence="18">
    <location>
        <begin position="238"/>
        <end position="259"/>
    </location>
</feature>
<dbReference type="EMBL" id="CAIIXF020000008">
    <property type="protein sequence ID" value="CAH1793207.1"/>
    <property type="molecule type" value="Genomic_DNA"/>
</dbReference>
<dbReference type="GO" id="GO:0047751">
    <property type="term" value="F:3-oxo-5-alpha-steroid 4-dehydrogenase (NADP+) activity"/>
    <property type="evidence" value="ECO:0007669"/>
    <property type="project" value="UniProtKB-EC"/>
</dbReference>
<keyword evidence="11" id="KW-0560">Oxidoreductase</keyword>
<evidence type="ECO:0000256" key="10">
    <source>
        <dbReference type="ARBA" id="ARBA00022989"/>
    </source>
</evidence>
<evidence type="ECO:0000313" key="20">
    <source>
        <dbReference type="Proteomes" id="UP000749559"/>
    </source>
</evidence>
<reference evidence="19" key="1">
    <citation type="submission" date="2022-03" db="EMBL/GenBank/DDBJ databases">
        <authorList>
            <person name="Martin C."/>
        </authorList>
    </citation>
    <scope>NUCLEOTIDE SEQUENCE</scope>
</reference>
<comment type="catalytic activity">
    <reaction evidence="16">
        <text>androst-4-ene-3,17-dione + NADPH + H(+) = 5alpha-androstan-3,17-dione + NADP(+)</text>
        <dbReference type="Rhea" id="RHEA:50816"/>
        <dbReference type="ChEBI" id="CHEBI:15378"/>
        <dbReference type="ChEBI" id="CHEBI:15994"/>
        <dbReference type="ChEBI" id="CHEBI:16422"/>
        <dbReference type="ChEBI" id="CHEBI:57783"/>
        <dbReference type="ChEBI" id="CHEBI:58349"/>
    </reaction>
    <physiologicalReaction direction="left-to-right" evidence="16">
        <dbReference type="Rhea" id="RHEA:50817"/>
    </physiologicalReaction>
</comment>
<dbReference type="AlphaFoldDB" id="A0A8J1UM18"/>
<keyword evidence="10 18" id="KW-1133">Transmembrane helix</keyword>
<comment type="catalytic activity">
    <reaction evidence="18">
        <text>a 3-oxo-5alpha-steroid + NADP(+) = a 3-oxo-Delta(4)-steroid + NADPH + H(+)</text>
        <dbReference type="Rhea" id="RHEA:54384"/>
        <dbReference type="ChEBI" id="CHEBI:13601"/>
        <dbReference type="ChEBI" id="CHEBI:15378"/>
        <dbReference type="ChEBI" id="CHEBI:47909"/>
        <dbReference type="ChEBI" id="CHEBI:57783"/>
        <dbReference type="ChEBI" id="CHEBI:58349"/>
        <dbReference type="EC" id="1.3.1.22"/>
    </reaction>
</comment>
<comment type="subcellular location">
    <subcellularLocation>
        <location evidence="2">Endoplasmic reticulum membrane</location>
        <topology evidence="2">Multi-pass membrane protein</topology>
    </subcellularLocation>
    <subcellularLocation>
        <location evidence="1">Microsome membrane</location>
        <topology evidence="1">Multi-pass membrane protein</topology>
    </subcellularLocation>
</comment>
<dbReference type="InterPro" id="IPR016636">
    <property type="entry name" value="3-oxo-5-alpha-steroid_4-DH"/>
</dbReference>
<evidence type="ECO:0000256" key="2">
    <source>
        <dbReference type="ARBA" id="ARBA00004477"/>
    </source>
</evidence>
<evidence type="ECO:0000256" key="14">
    <source>
        <dbReference type="ARBA" id="ARBA00037789"/>
    </source>
</evidence>
<dbReference type="PANTHER" id="PTHR10556">
    <property type="entry name" value="3-OXO-5-ALPHA-STEROID 4-DEHYDROGENASE"/>
    <property type="match status" value="1"/>
</dbReference>
<evidence type="ECO:0000256" key="3">
    <source>
        <dbReference type="ARBA" id="ARBA00007742"/>
    </source>
</evidence>
<comment type="function">
    <text evidence="14">Converts testosterone into 5-alpha-dihydrotestosterone and progesterone or corticosterone into their corresponding 5-alpha-3-oxosteroids. It plays a central role in sexual differentiation and androgen physiology.</text>
</comment>
<evidence type="ECO:0000256" key="7">
    <source>
        <dbReference type="ARBA" id="ARBA00022848"/>
    </source>
</evidence>
<evidence type="ECO:0000256" key="1">
    <source>
        <dbReference type="ARBA" id="ARBA00004154"/>
    </source>
</evidence>
<gene>
    <name evidence="19" type="ORF">OFUS_LOCUS18087</name>
</gene>
<evidence type="ECO:0000256" key="15">
    <source>
        <dbReference type="ARBA" id="ARBA00048292"/>
    </source>
</evidence>
<comment type="similarity">
    <text evidence="3 18">Belongs to the steroid 5-alpha reductase family.</text>
</comment>
<dbReference type="InterPro" id="IPR039357">
    <property type="entry name" value="SRD5A/TECR"/>
</dbReference>
<comment type="catalytic activity">
    <reaction evidence="17">
        <text>17beta-hydroxy-5alpha-androstan-3-one + NADP(+) = testosterone + NADPH + H(+)</text>
        <dbReference type="Rhea" id="RHEA:50820"/>
        <dbReference type="ChEBI" id="CHEBI:15378"/>
        <dbReference type="ChEBI" id="CHEBI:16330"/>
        <dbReference type="ChEBI" id="CHEBI:17347"/>
        <dbReference type="ChEBI" id="CHEBI:57783"/>
        <dbReference type="ChEBI" id="CHEBI:58349"/>
        <dbReference type="EC" id="1.3.1.22"/>
    </reaction>
    <physiologicalReaction direction="right-to-left" evidence="17">
        <dbReference type="Rhea" id="RHEA:50822"/>
    </physiologicalReaction>
</comment>
<feature type="transmembrane region" description="Helical" evidence="18">
    <location>
        <begin position="40"/>
        <end position="63"/>
    </location>
</feature>
<dbReference type="OrthoDB" id="5788137at2759"/>
<dbReference type="FunFam" id="1.20.120.1630:FF:000002">
    <property type="entry name" value="Steroid 5 alpha-reductase 1"/>
    <property type="match status" value="1"/>
</dbReference>
<dbReference type="PIRSF" id="PIRSF015596">
    <property type="entry name" value="5_alpha-SR2"/>
    <property type="match status" value="1"/>
</dbReference>
<feature type="transmembrane region" description="Helical" evidence="18">
    <location>
        <begin position="141"/>
        <end position="158"/>
    </location>
</feature>
<evidence type="ECO:0000256" key="4">
    <source>
        <dbReference type="ARBA" id="ARBA00022692"/>
    </source>
</evidence>
<dbReference type="PROSITE" id="PS50244">
    <property type="entry name" value="S5A_REDUCTASE"/>
    <property type="match status" value="1"/>
</dbReference>
<proteinExistence type="inferred from homology"/>
<feature type="transmembrane region" description="Helical" evidence="18">
    <location>
        <begin position="83"/>
        <end position="103"/>
    </location>
</feature>
<keyword evidence="20" id="KW-1185">Reference proteome</keyword>
<comment type="caution">
    <text evidence="19">The sequence shown here is derived from an EMBL/GenBank/DDBJ whole genome shotgun (WGS) entry which is preliminary data.</text>
</comment>
<evidence type="ECO:0000256" key="16">
    <source>
        <dbReference type="ARBA" id="ARBA00049166"/>
    </source>
</evidence>
<dbReference type="GO" id="GO:0006702">
    <property type="term" value="P:androgen biosynthetic process"/>
    <property type="evidence" value="ECO:0007669"/>
    <property type="project" value="UniProtKB-ARBA"/>
</dbReference>
<evidence type="ECO:0000256" key="11">
    <source>
        <dbReference type="ARBA" id="ARBA00023002"/>
    </source>
</evidence>
<evidence type="ECO:0000313" key="19">
    <source>
        <dbReference type="EMBL" id="CAH1793207.1"/>
    </source>
</evidence>
<evidence type="ECO:0000256" key="13">
    <source>
        <dbReference type="ARBA" id="ARBA00023136"/>
    </source>
</evidence>
<keyword evidence="13 18" id="KW-0472">Membrane</keyword>